<protein>
    <submittedName>
        <fullName evidence="1">Uncharacterized protein</fullName>
    </submittedName>
</protein>
<sequence length="36" mass="3887">MRLHGERASLLFPIVPGAAEPAPPPFCFYASLLCTL</sequence>
<comment type="caution">
    <text evidence="1">The sequence shown here is derived from an EMBL/GenBank/DDBJ whole genome shotgun (WGS) entry which is preliminary data.</text>
</comment>
<reference evidence="1 2" key="1">
    <citation type="journal article" date="2017" name="Int. J. Parasitol.">
        <title>The genome of the protozoan parasite Cystoisospora suis and a reverse vaccinology approach to identify vaccine candidates.</title>
        <authorList>
            <person name="Palmieri N."/>
            <person name="Shrestha A."/>
            <person name="Ruttkowski B."/>
            <person name="Beck T."/>
            <person name="Vogl C."/>
            <person name="Tomley F."/>
            <person name="Blake D.P."/>
            <person name="Joachim A."/>
        </authorList>
    </citation>
    <scope>NUCLEOTIDE SEQUENCE [LARGE SCALE GENOMIC DNA]</scope>
    <source>
        <strain evidence="1 2">Wien I</strain>
    </source>
</reference>
<dbReference type="RefSeq" id="XP_067917090.1">
    <property type="nucleotide sequence ID" value="XM_068070934.1"/>
</dbReference>
<gene>
    <name evidence="1" type="ORF">CSUI_010833</name>
</gene>
<dbReference type="EMBL" id="MIGC01008486">
    <property type="protein sequence ID" value="PHJ15356.1"/>
    <property type="molecule type" value="Genomic_DNA"/>
</dbReference>
<organism evidence="1 2">
    <name type="scientific">Cystoisospora suis</name>
    <dbReference type="NCBI Taxonomy" id="483139"/>
    <lineage>
        <taxon>Eukaryota</taxon>
        <taxon>Sar</taxon>
        <taxon>Alveolata</taxon>
        <taxon>Apicomplexa</taxon>
        <taxon>Conoidasida</taxon>
        <taxon>Coccidia</taxon>
        <taxon>Eucoccidiorida</taxon>
        <taxon>Eimeriorina</taxon>
        <taxon>Sarcocystidae</taxon>
        <taxon>Cystoisospora</taxon>
    </lineage>
</organism>
<name>A0A2C6KGA1_9APIC</name>
<keyword evidence="2" id="KW-1185">Reference proteome</keyword>
<dbReference type="Proteomes" id="UP000221165">
    <property type="component" value="Unassembled WGS sequence"/>
</dbReference>
<dbReference type="GeneID" id="94434145"/>
<evidence type="ECO:0000313" key="1">
    <source>
        <dbReference type="EMBL" id="PHJ15356.1"/>
    </source>
</evidence>
<accession>A0A2C6KGA1</accession>
<evidence type="ECO:0000313" key="2">
    <source>
        <dbReference type="Proteomes" id="UP000221165"/>
    </source>
</evidence>
<proteinExistence type="predicted"/>
<dbReference type="VEuPathDB" id="ToxoDB:CSUI_010833"/>
<dbReference type="AlphaFoldDB" id="A0A2C6KGA1"/>